<dbReference type="HOGENOM" id="CLU_2122501_0_0_1"/>
<dbReference type="InterPro" id="IPR013083">
    <property type="entry name" value="Znf_RING/FYVE/PHD"/>
</dbReference>
<protein>
    <recommendedName>
        <fullName evidence="2">RING-type domain-containing protein</fullName>
    </recommendedName>
</protein>
<accession>W9CEK9</accession>
<evidence type="ECO:0000313" key="4">
    <source>
        <dbReference type="Proteomes" id="UP000019487"/>
    </source>
</evidence>
<name>W9CEK9_SCLBF</name>
<sequence>MADNGTNKVLPERVLGLRLHECSICTEELIFDNFPHRIFADCMHDPTCCHACLSRSIGAQIESKQWDRLTCPECPAFLTFDNVKKSFASEADFIRYDKTHFYPTSAVIPISQIV</sequence>
<evidence type="ECO:0000256" key="1">
    <source>
        <dbReference type="PROSITE-ProRule" id="PRU00175"/>
    </source>
</evidence>
<dbReference type="SUPFAM" id="SSF57850">
    <property type="entry name" value="RING/U-box"/>
    <property type="match status" value="1"/>
</dbReference>
<dbReference type="InterPro" id="IPR001841">
    <property type="entry name" value="Znf_RING"/>
</dbReference>
<organism evidence="3 4">
    <name type="scientific">Sclerotinia borealis (strain F-4128)</name>
    <dbReference type="NCBI Taxonomy" id="1432307"/>
    <lineage>
        <taxon>Eukaryota</taxon>
        <taxon>Fungi</taxon>
        <taxon>Dikarya</taxon>
        <taxon>Ascomycota</taxon>
        <taxon>Pezizomycotina</taxon>
        <taxon>Leotiomycetes</taxon>
        <taxon>Helotiales</taxon>
        <taxon>Sclerotiniaceae</taxon>
        <taxon>Sclerotinia</taxon>
    </lineage>
</organism>
<keyword evidence="1" id="KW-0479">Metal-binding</keyword>
<keyword evidence="1" id="KW-0863">Zinc-finger</keyword>
<dbReference type="Proteomes" id="UP000019487">
    <property type="component" value="Unassembled WGS sequence"/>
</dbReference>
<comment type="caution">
    <text evidence="3">The sequence shown here is derived from an EMBL/GenBank/DDBJ whole genome shotgun (WGS) entry which is preliminary data.</text>
</comment>
<feature type="domain" description="RING-type" evidence="2">
    <location>
        <begin position="22"/>
        <end position="74"/>
    </location>
</feature>
<reference evidence="3 4" key="1">
    <citation type="journal article" date="2014" name="Genome Announc.">
        <title>Draft genome sequence of Sclerotinia borealis, a psychrophilic plant pathogenic fungus.</title>
        <authorList>
            <person name="Mardanov A.V."/>
            <person name="Beletsky A.V."/>
            <person name="Kadnikov V.V."/>
            <person name="Ignatov A.N."/>
            <person name="Ravin N.V."/>
        </authorList>
    </citation>
    <scope>NUCLEOTIDE SEQUENCE [LARGE SCALE GENOMIC DNA]</scope>
    <source>
        <strain evidence="4">F-4157</strain>
    </source>
</reference>
<keyword evidence="4" id="KW-1185">Reference proteome</keyword>
<gene>
    <name evidence="3" type="ORF">SBOR_6651</name>
</gene>
<dbReference type="Gene3D" id="3.30.40.10">
    <property type="entry name" value="Zinc/RING finger domain, C3HC4 (zinc finger)"/>
    <property type="match status" value="1"/>
</dbReference>
<evidence type="ECO:0000259" key="2">
    <source>
        <dbReference type="PROSITE" id="PS50089"/>
    </source>
</evidence>
<proteinExistence type="predicted"/>
<dbReference type="PROSITE" id="PS50089">
    <property type="entry name" value="ZF_RING_2"/>
    <property type="match status" value="1"/>
</dbReference>
<dbReference type="OrthoDB" id="1431934at2759"/>
<keyword evidence="1" id="KW-0862">Zinc</keyword>
<dbReference type="STRING" id="1432307.W9CEK9"/>
<dbReference type="GO" id="GO:0008270">
    <property type="term" value="F:zinc ion binding"/>
    <property type="evidence" value="ECO:0007669"/>
    <property type="project" value="UniProtKB-KW"/>
</dbReference>
<dbReference type="AlphaFoldDB" id="W9CEK9"/>
<evidence type="ECO:0000313" key="3">
    <source>
        <dbReference type="EMBL" id="ESZ92985.1"/>
    </source>
</evidence>
<dbReference type="EMBL" id="AYSA01000348">
    <property type="protein sequence ID" value="ESZ92985.1"/>
    <property type="molecule type" value="Genomic_DNA"/>
</dbReference>